<feature type="domain" description="Fe/B12 periplasmic-binding" evidence="2">
    <location>
        <begin position="4"/>
        <end position="253"/>
    </location>
</feature>
<evidence type="ECO:0000259" key="2">
    <source>
        <dbReference type="PROSITE" id="PS50983"/>
    </source>
</evidence>
<accession>A0A0F9PWP9</accession>
<dbReference type="InterPro" id="IPR002491">
    <property type="entry name" value="ABC_transptr_periplasmic_BD"/>
</dbReference>
<dbReference type="NCBIfam" id="NF038402">
    <property type="entry name" value="TroA_like"/>
    <property type="match status" value="1"/>
</dbReference>
<dbReference type="InterPro" id="IPR054828">
    <property type="entry name" value="Vit_B12_bind_prot"/>
</dbReference>
<sequence length="253" mass="27575">KPAKIVSLAPAGTEILFALGLGKKVVGVTTFCNFPKEATRKDKIGSFSKPSIEKVVAKKPDLVIATGGMQLDAVKQLSKLNIKVFVIDPKNLEEIIASIKKVGKITGAESKANQVTQDMEQIIDEVKSKASKLAEKQKPKVFFELYHEPLMSAGPNTFISDMIKLAGGKSIADSAREDYPQYSLEVLIKENPEIIIASKGSMADPGEIDKRKGWESVSAVKKGRVYVIDDDLINRPSPRITQGLQEIDKAINP</sequence>
<proteinExistence type="predicted"/>
<feature type="non-terminal residue" evidence="3">
    <location>
        <position position="1"/>
    </location>
</feature>
<comment type="caution">
    <text evidence="3">The sequence shown here is derived from an EMBL/GenBank/DDBJ whole genome shotgun (WGS) entry which is preliminary data.</text>
</comment>
<gene>
    <name evidence="3" type="ORF">LCGC14_1087180</name>
</gene>
<dbReference type="InterPro" id="IPR050902">
    <property type="entry name" value="ABC_Transporter_SBP"/>
</dbReference>
<evidence type="ECO:0000256" key="1">
    <source>
        <dbReference type="ARBA" id="ARBA00022729"/>
    </source>
</evidence>
<dbReference type="SUPFAM" id="SSF53807">
    <property type="entry name" value="Helical backbone' metal receptor"/>
    <property type="match status" value="1"/>
</dbReference>
<dbReference type="GO" id="GO:0071281">
    <property type="term" value="P:cellular response to iron ion"/>
    <property type="evidence" value="ECO:0007669"/>
    <property type="project" value="TreeGrafter"/>
</dbReference>
<dbReference type="Gene3D" id="3.40.50.1980">
    <property type="entry name" value="Nitrogenase molybdenum iron protein domain"/>
    <property type="match status" value="2"/>
</dbReference>
<dbReference type="Pfam" id="PF01497">
    <property type="entry name" value="Peripla_BP_2"/>
    <property type="match status" value="1"/>
</dbReference>
<dbReference type="PROSITE" id="PS50983">
    <property type="entry name" value="FE_B12_PBP"/>
    <property type="match status" value="1"/>
</dbReference>
<organism evidence="3">
    <name type="scientific">marine sediment metagenome</name>
    <dbReference type="NCBI Taxonomy" id="412755"/>
    <lineage>
        <taxon>unclassified sequences</taxon>
        <taxon>metagenomes</taxon>
        <taxon>ecological metagenomes</taxon>
    </lineage>
</organism>
<dbReference type="PANTHER" id="PTHR30535:SF34">
    <property type="entry name" value="MOLYBDATE-BINDING PROTEIN MOLA"/>
    <property type="match status" value="1"/>
</dbReference>
<dbReference type="CDD" id="cd01144">
    <property type="entry name" value="BtuF"/>
    <property type="match status" value="1"/>
</dbReference>
<name>A0A0F9PWP9_9ZZZZ</name>
<protein>
    <recommendedName>
        <fullName evidence="2">Fe/B12 periplasmic-binding domain-containing protein</fullName>
    </recommendedName>
</protein>
<dbReference type="EMBL" id="LAZR01004803">
    <property type="protein sequence ID" value="KKN05461.1"/>
    <property type="molecule type" value="Genomic_DNA"/>
</dbReference>
<evidence type="ECO:0000313" key="3">
    <source>
        <dbReference type="EMBL" id="KKN05461.1"/>
    </source>
</evidence>
<reference evidence="3" key="1">
    <citation type="journal article" date="2015" name="Nature">
        <title>Complex archaea that bridge the gap between prokaryotes and eukaryotes.</title>
        <authorList>
            <person name="Spang A."/>
            <person name="Saw J.H."/>
            <person name="Jorgensen S.L."/>
            <person name="Zaremba-Niedzwiedzka K."/>
            <person name="Martijn J."/>
            <person name="Lind A.E."/>
            <person name="van Eijk R."/>
            <person name="Schleper C."/>
            <person name="Guy L."/>
            <person name="Ettema T.J."/>
        </authorList>
    </citation>
    <scope>NUCLEOTIDE SEQUENCE</scope>
</reference>
<dbReference type="PANTHER" id="PTHR30535">
    <property type="entry name" value="VITAMIN B12-BINDING PROTEIN"/>
    <property type="match status" value="1"/>
</dbReference>
<keyword evidence="1" id="KW-0732">Signal</keyword>
<dbReference type="AlphaFoldDB" id="A0A0F9PWP9"/>